<dbReference type="PANTHER" id="PTHR32063:SF33">
    <property type="entry name" value="RND SUPERFAMILY EFFLUX PUMP PERMEASE COMPONENT"/>
    <property type="match status" value="1"/>
</dbReference>
<dbReference type="Gene3D" id="3.30.70.1320">
    <property type="entry name" value="Multidrug efflux transporter AcrB pore domain like"/>
    <property type="match status" value="1"/>
</dbReference>
<dbReference type="PANTHER" id="PTHR32063">
    <property type="match status" value="1"/>
</dbReference>
<keyword evidence="1" id="KW-1133">Transmembrane helix</keyword>
<dbReference type="Gene3D" id="3.30.2090.10">
    <property type="entry name" value="Multidrug efflux transporter AcrB TolC docking domain, DN and DC subdomains"/>
    <property type="match status" value="1"/>
</dbReference>
<dbReference type="InterPro" id="IPR001036">
    <property type="entry name" value="Acrflvin-R"/>
</dbReference>
<evidence type="ECO:0000313" key="3">
    <source>
        <dbReference type="Proteomes" id="UP000680365"/>
    </source>
</evidence>
<protein>
    <submittedName>
        <fullName evidence="2">Cation efflux system protein CusA, N-term part</fullName>
    </submittedName>
</protein>
<comment type="caution">
    <text evidence="2">The sequence shown here is derived from an EMBL/GenBank/DDBJ whole genome shotgun (WGS) entry which is preliminary data.</text>
</comment>
<keyword evidence="3" id="KW-1185">Reference proteome</keyword>
<feature type="transmembrane region" description="Helical" evidence="1">
    <location>
        <begin position="345"/>
        <end position="364"/>
    </location>
</feature>
<gene>
    <name evidence="2" type="ORF">VAMP_9n193</name>
</gene>
<name>A0ABS5QK06_9BACT</name>
<accession>A0ABS5QK06</accession>
<sequence length="430" mass="48977">MKDFVKNLESGFFAFWVNKYKVSFILILAVLILGIGAIIQIPKESSPNIEIPILQITTTYQGVNADDIDSLITDKIVRGLNSINGIKQIDATSSLGLSVISLELNDNINPKEKLIDVQDEIDKISFPSDADEPTVSNITTENQLIFNLVIYSQIYSQDELKEKARQIRDNLEGKNGLSKIEILGSADYEYKINVKQGILDQIGLSVSDIGQTIRSYDSNFPLGNYTVGNSDYDFRIDGEFEEIDEIMNLIVHGQDSSYVKLSDIADYHIEYEDDNKRFVGLPENNNIYNSVVLSFEKNQQTDIFNASSFAKSEIESLFETNDFNGIEYLYTSDLASTIIKDYKSLAKNGGTTVFLVFILLLIFVGFKQSLLATLILPLSFFDYIFCIRCLMIDNEFFDELFFSFEFLNSYRCYYCYHRMSKGKVKIMIFK</sequence>
<keyword evidence="1" id="KW-0812">Transmembrane</keyword>
<dbReference type="SUPFAM" id="SSF82866">
    <property type="entry name" value="Multidrug efflux transporter AcrB transmembrane domain"/>
    <property type="match status" value="1"/>
</dbReference>
<dbReference type="Gene3D" id="1.20.1640.10">
    <property type="entry name" value="Multidrug efflux transporter AcrB transmembrane domain"/>
    <property type="match status" value="1"/>
</dbReference>
<dbReference type="InterPro" id="IPR027463">
    <property type="entry name" value="AcrB_DN_DC_subdom"/>
</dbReference>
<keyword evidence="1" id="KW-0472">Membrane</keyword>
<reference evidence="2 3" key="1">
    <citation type="journal article" date="2021" name="Nat. Commun.">
        <title>Reductive evolution and unique predatory mode in the CPR bacterium Vampirococcus lugosii.</title>
        <authorList>
            <person name="Moreira D."/>
            <person name="Zivanovic Y."/>
            <person name="Lopez-Archilla A.I."/>
            <person name="Iniesto M."/>
            <person name="Lopez-Garcia P."/>
        </authorList>
    </citation>
    <scope>NUCLEOTIDE SEQUENCE [LARGE SCALE GENOMIC DNA]</scope>
    <source>
        <strain evidence="2">Chiprana</strain>
    </source>
</reference>
<dbReference type="Pfam" id="PF00873">
    <property type="entry name" value="ACR_tran"/>
    <property type="match status" value="1"/>
</dbReference>
<proteinExistence type="predicted"/>
<evidence type="ECO:0000256" key="1">
    <source>
        <dbReference type="SAM" id="Phobius"/>
    </source>
</evidence>
<organism evidence="2 3">
    <name type="scientific">Candidatus Vampirococcus lugosii</name>
    <dbReference type="NCBI Taxonomy" id="2789015"/>
    <lineage>
        <taxon>Bacteria</taxon>
        <taxon>Candidatus Absconditibacteriota</taxon>
        <taxon>Vampirococcus</taxon>
    </lineage>
</organism>
<feature type="transmembrane region" description="Helical" evidence="1">
    <location>
        <begin position="370"/>
        <end position="391"/>
    </location>
</feature>
<dbReference type="PRINTS" id="PR00702">
    <property type="entry name" value="ACRIFLAVINRP"/>
</dbReference>
<dbReference type="Proteomes" id="UP000680365">
    <property type="component" value="Unassembled WGS sequence"/>
</dbReference>
<dbReference type="SUPFAM" id="SSF82693">
    <property type="entry name" value="Multidrug efflux transporter AcrB pore domain, PN1, PN2, PC1 and PC2 subdomains"/>
    <property type="match status" value="1"/>
</dbReference>
<dbReference type="Gene3D" id="3.30.70.1430">
    <property type="entry name" value="Multidrug efflux transporter AcrB pore domain"/>
    <property type="match status" value="1"/>
</dbReference>
<feature type="transmembrane region" description="Helical" evidence="1">
    <location>
        <begin position="20"/>
        <end position="39"/>
    </location>
</feature>
<dbReference type="RefSeq" id="WP_213348271.1">
    <property type="nucleotide sequence ID" value="NZ_JAEDAM010000006.1"/>
</dbReference>
<dbReference type="EMBL" id="JAEDAM010000006">
    <property type="protein sequence ID" value="MBS8121591.1"/>
    <property type="molecule type" value="Genomic_DNA"/>
</dbReference>
<dbReference type="SUPFAM" id="SSF82714">
    <property type="entry name" value="Multidrug efflux transporter AcrB TolC docking domain, DN and DC subdomains"/>
    <property type="match status" value="1"/>
</dbReference>
<evidence type="ECO:0000313" key="2">
    <source>
        <dbReference type="EMBL" id="MBS8121591.1"/>
    </source>
</evidence>